<dbReference type="GO" id="GO:0004737">
    <property type="term" value="F:pyruvate decarboxylase activity"/>
    <property type="evidence" value="ECO:0007669"/>
    <property type="project" value="TreeGrafter"/>
</dbReference>
<dbReference type="GO" id="GO:0030976">
    <property type="term" value="F:thiamine pyrophosphate binding"/>
    <property type="evidence" value="ECO:0007669"/>
    <property type="project" value="InterPro"/>
</dbReference>
<dbReference type="GO" id="GO:0000287">
    <property type="term" value="F:magnesium ion binding"/>
    <property type="evidence" value="ECO:0007669"/>
    <property type="project" value="InterPro"/>
</dbReference>
<dbReference type="AlphaFoldDB" id="A0A1C7N6I3"/>
<evidence type="ECO:0000256" key="10">
    <source>
        <dbReference type="SAM" id="Phobius"/>
    </source>
</evidence>
<evidence type="ECO:0000313" key="15">
    <source>
        <dbReference type="Proteomes" id="UP000093000"/>
    </source>
</evidence>
<dbReference type="PANTHER" id="PTHR43452">
    <property type="entry name" value="PYRUVATE DECARBOXYLASE"/>
    <property type="match status" value="1"/>
</dbReference>
<dbReference type="CDD" id="cd07038">
    <property type="entry name" value="TPP_PYR_PDC_IPDC_like"/>
    <property type="match status" value="1"/>
</dbReference>
<evidence type="ECO:0000256" key="8">
    <source>
        <dbReference type="PIRSR" id="PIRSR036565-2"/>
    </source>
</evidence>
<keyword evidence="10" id="KW-0472">Membrane</keyword>
<dbReference type="InterPro" id="IPR029035">
    <property type="entry name" value="DHS-like_NAD/FAD-binding_dom"/>
</dbReference>
<dbReference type="Gene3D" id="3.40.50.970">
    <property type="match status" value="2"/>
</dbReference>
<comment type="cofactor">
    <cofactor evidence="8">
        <name>Mg(2+)</name>
        <dbReference type="ChEBI" id="CHEBI:18420"/>
    </cofactor>
    <text evidence="8">Binds 1 Mg(2+) per subunit.</text>
</comment>
<dbReference type="InterPro" id="IPR047213">
    <property type="entry name" value="TPP_PYR_PDC_IPDC-like"/>
</dbReference>
<gene>
    <name evidence="14" type="ORF">A0J61_07742</name>
</gene>
<dbReference type="InParanoid" id="A0A1C7N6I3"/>
<comment type="cofactor">
    <cofactor evidence="1">
        <name>thiamine diphosphate</name>
        <dbReference type="ChEBI" id="CHEBI:58937"/>
    </cofactor>
</comment>
<dbReference type="PANTHER" id="PTHR43452:SF30">
    <property type="entry name" value="PYRUVATE DECARBOXYLASE ISOZYME 1-RELATED"/>
    <property type="match status" value="1"/>
</dbReference>
<dbReference type="OrthoDB" id="3970464at2759"/>
<evidence type="ECO:0000256" key="4">
    <source>
        <dbReference type="ARBA" id="ARBA00022793"/>
    </source>
</evidence>
<accession>A0A1C7N6I3</accession>
<dbReference type="FunFam" id="3.40.50.970:FF:000019">
    <property type="entry name" value="Pyruvate decarboxylase isozyme"/>
    <property type="match status" value="1"/>
</dbReference>
<evidence type="ECO:0000259" key="11">
    <source>
        <dbReference type="Pfam" id="PF00205"/>
    </source>
</evidence>
<dbReference type="FunCoup" id="A0A1C7N6I3">
    <property type="interactions" value="150"/>
</dbReference>
<organism evidence="14 15">
    <name type="scientific">Choanephora cucurbitarum</name>
    <dbReference type="NCBI Taxonomy" id="101091"/>
    <lineage>
        <taxon>Eukaryota</taxon>
        <taxon>Fungi</taxon>
        <taxon>Fungi incertae sedis</taxon>
        <taxon>Mucoromycota</taxon>
        <taxon>Mucoromycotina</taxon>
        <taxon>Mucoromycetes</taxon>
        <taxon>Mucorales</taxon>
        <taxon>Mucorineae</taxon>
        <taxon>Choanephoraceae</taxon>
        <taxon>Choanephoroideae</taxon>
        <taxon>Choanephora</taxon>
    </lineage>
</organism>
<keyword evidence="4" id="KW-0210">Decarboxylase</keyword>
<dbReference type="SUPFAM" id="SSF52467">
    <property type="entry name" value="DHS-like NAD/FAD-binding domain"/>
    <property type="match status" value="1"/>
</dbReference>
<evidence type="ECO:0000259" key="12">
    <source>
        <dbReference type="Pfam" id="PF02775"/>
    </source>
</evidence>
<evidence type="ECO:0000256" key="7">
    <source>
        <dbReference type="ARBA" id="ARBA00023239"/>
    </source>
</evidence>
<dbReference type="STRING" id="101091.A0A1C7N6I3"/>
<evidence type="ECO:0000256" key="6">
    <source>
        <dbReference type="ARBA" id="ARBA00023052"/>
    </source>
</evidence>
<evidence type="ECO:0000256" key="1">
    <source>
        <dbReference type="ARBA" id="ARBA00001964"/>
    </source>
</evidence>
<keyword evidence="10" id="KW-1133">Transmembrane helix</keyword>
<proteinExistence type="inferred from homology"/>
<keyword evidence="3 8" id="KW-0479">Metal-binding</keyword>
<dbReference type="EMBL" id="LUGH01000541">
    <property type="protein sequence ID" value="OBZ84209.1"/>
    <property type="molecule type" value="Genomic_DNA"/>
</dbReference>
<keyword evidence="15" id="KW-1185">Reference proteome</keyword>
<dbReference type="Pfam" id="PF00205">
    <property type="entry name" value="TPP_enzyme_M"/>
    <property type="match status" value="1"/>
</dbReference>
<dbReference type="GO" id="GO:0005634">
    <property type="term" value="C:nucleus"/>
    <property type="evidence" value="ECO:0007669"/>
    <property type="project" value="TreeGrafter"/>
</dbReference>
<dbReference type="InterPro" id="IPR012001">
    <property type="entry name" value="Thiamin_PyroP_enz_TPP-bd_dom"/>
</dbReference>
<keyword evidence="5 8" id="KW-0460">Magnesium</keyword>
<feature type="domain" description="Thiamine pyrophosphate enzyme TPP-binding" evidence="12">
    <location>
        <begin position="394"/>
        <end position="538"/>
    </location>
</feature>
<dbReference type="Gene3D" id="3.40.50.1220">
    <property type="entry name" value="TPP-binding domain"/>
    <property type="match status" value="1"/>
</dbReference>
<feature type="binding site" evidence="8">
    <location>
        <position position="435"/>
    </location>
    <ligand>
        <name>Mg(2+)</name>
        <dbReference type="ChEBI" id="CHEBI:18420"/>
    </ligand>
</feature>
<dbReference type="PIRSF" id="PIRSF036565">
    <property type="entry name" value="Pyruvt_ip_decrb"/>
    <property type="match status" value="1"/>
</dbReference>
<dbReference type="InterPro" id="IPR047214">
    <property type="entry name" value="TPP_PDC_IPDC"/>
</dbReference>
<dbReference type="InterPro" id="IPR012110">
    <property type="entry name" value="PDC/IPDC-like"/>
</dbReference>
<feature type="domain" description="Thiamine pyrophosphate enzyme central" evidence="11">
    <location>
        <begin position="202"/>
        <end position="306"/>
    </location>
</feature>
<keyword evidence="14" id="KW-0670">Pyruvate</keyword>
<evidence type="ECO:0000256" key="2">
    <source>
        <dbReference type="ARBA" id="ARBA00007812"/>
    </source>
</evidence>
<feature type="domain" description="Thiamine pyrophosphate enzyme N-terminal TPP-binding" evidence="13">
    <location>
        <begin position="5"/>
        <end position="111"/>
    </location>
</feature>
<keyword evidence="6 9" id="KW-0786">Thiamine pyrophosphate</keyword>
<feature type="binding site" evidence="8">
    <location>
        <position position="464"/>
    </location>
    <ligand>
        <name>Mg(2+)</name>
        <dbReference type="ChEBI" id="CHEBI:18420"/>
    </ligand>
</feature>
<dbReference type="InterPro" id="IPR011766">
    <property type="entry name" value="TPP_enzyme_TPP-bd"/>
</dbReference>
<protein>
    <submittedName>
        <fullName evidence="14">Putative pyruvate decarboxylase C3G9.11c</fullName>
    </submittedName>
</protein>
<dbReference type="CDD" id="cd02005">
    <property type="entry name" value="TPP_PDC_IPDC"/>
    <property type="match status" value="1"/>
</dbReference>
<keyword evidence="7" id="KW-0456">Lyase</keyword>
<evidence type="ECO:0000313" key="14">
    <source>
        <dbReference type="EMBL" id="OBZ84209.1"/>
    </source>
</evidence>
<reference evidence="14 15" key="1">
    <citation type="submission" date="2016-03" db="EMBL/GenBank/DDBJ databases">
        <title>Choanephora cucurbitarum.</title>
        <authorList>
            <person name="Min B."/>
            <person name="Park H."/>
            <person name="Park J.-H."/>
            <person name="Shin H.-D."/>
            <person name="Choi I.-G."/>
        </authorList>
    </citation>
    <scope>NUCLEOTIDE SEQUENCE [LARGE SCALE GENOMIC DNA]</scope>
    <source>
        <strain evidence="14 15">KUS-F28377</strain>
    </source>
</reference>
<evidence type="ECO:0000256" key="9">
    <source>
        <dbReference type="RuleBase" id="RU362132"/>
    </source>
</evidence>
<evidence type="ECO:0000256" key="3">
    <source>
        <dbReference type="ARBA" id="ARBA00022723"/>
    </source>
</evidence>
<dbReference type="FunFam" id="3.40.50.970:FF:000024">
    <property type="entry name" value="Pyruvate decarboxylase isozyme"/>
    <property type="match status" value="1"/>
</dbReference>
<comment type="similarity">
    <text evidence="2 9">Belongs to the TPP enzyme family.</text>
</comment>
<sequence length="560" mass="61632">MPSITVGQYLLNRLKEINIDVVFGVPGDFNMPLLDLIEDDKNLLWGNNANELNAAYAADGYARIRGAGALVTTFGVGELSALNGVAGSYSEMLPVIHIVGTPSTKSQAAGAMLHHSLGDGNFDVFYQMSTKITAAATHLKKQGALAEIDRVISKAVLSKRTGYIGIPIDLIKYEVEVPDHLPPLLVDLPKNPVQTQEIALKVVTDAIAKASHPIIIVDGCVLRHGCQKQVEEFIERSGFPTYVAPMGKGAVDESNPNYRGCYSGNITLESVNEEARKADLIIEIGSIKSDFNTGNFTYSLDRSKTITLHSFATIVFCAEYQKVSMMEFIPLLTASLPKEPRHFELGPRGKPEPVKEGTEITHNYFWHKVPEYMQENAIICAETGTAEFACLNMDGPKGSTYITQFLWGSIGFSVGAAVGAALANRSRKVYLFVGDGSFQLTAQELSVFLRHGLTPVIFLLNNDGYLIEKLIHGPDRSYNNFQMWKYHKALDFFGGDLEKNLANGSSKVGFQDKVSTRVEFEEAMKTIQGQPDKIHFIEVIMPQFDAPRELELLVALSENR</sequence>
<feature type="binding site" evidence="8">
    <location>
        <position position="462"/>
    </location>
    <ligand>
        <name>Mg(2+)</name>
        <dbReference type="ChEBI" id="CHEBI:18420"/>
    </ligand>
</feature>
<dbReference type="Pfam" id="PF02775">
    <property type="entry name" value="TPP_enzyme_C"/>
    <property type="match status" value="1"/>
</dbReference>
<dbReference type="Pfam" id="PF02776">
    <property type="entry name" value="TPP_enzyme_N"/>
    <property type="match status" value="1"/>
</dbReference>
<dbReference type="InterPro" id="IPR029061">
    <property type="entry name" value="THDP-binding"/>
</dbReference>
<comment type="caution">
    <text evidence="14">The sequence shown here is derived from an EMBL/GenBank/DDBJ whole genome shotgun (WGS) entry which is preliminary data.</text>
</comment>
<name>A0A1C7N6I3_9FUNG</name>
<dbReference type="GO" id="GO:0005829">
    <property type="term" value="C:cytosol"/>
    <property type="evidence" value="ECO:0007669"/>
    <property type="project" value="TreeGrafter"/>
</dbReference>
<dbReference type="Proteomes" id="UP000093000">
    <property type="component" value="Unassembled WGS sequence"/>
</dbReference>
<evidence type="ECO:0000256" key="5">
    <source>
        <dbReference type="ARBA" id="ARBA00022842"/>
    </source>
</evidence>
<feature type="transmembrane region" description="Helical" evidence="10">
    <location>
        <begin position="405"/>
        <end position="423"/>
    </location>
</feature>
<evidence type="ECO:0000259" key="13">
    <source>
        <dbReference type="Pfam" id="PF02776"/>
    </source>
</evidence>
<dbReference type="SUPFAM" id="SSF52518">
    <property type="entry name" value="Thiamin diphosphate-binding fold (THDP-binding)"/>
    <property type="match status" value="2"/>
</dbReference>
<keyword evidence="10" id="KW-0812">Transmembrane</keyword>
<dbReference type="InterPro" id="IPR012000">
    <property type="entry name" value="Thiamin_PyroP_enz_cen_dom"/>
</dbReference>
<dbReference type="GO" id="GO:0000949">
    <property type="term" value="P:aromatic amino acid family catabolic process to alcohol via Ehrlich pathway"/>
    <property type="evidence" value="ECO:0007669"/>
    <property type="project" value="TreeGrafter"/>
</dbReference>